<dbReference type="Proteomes" id="UP001369086">
    <property type="component" value="Unassembled WGS sequence"/>
</dbReference>
<evidence type="ECO:0000313" key="3">
    <source>
        <dbReference type="Proteomes" id="UP001369086"/>
    </source>
</evidence>
<feature type="region of interest" description="Disordered" evidence="1">
    <location>
        <begin position="31"/>
        <end position="76"/>
    </location>
</feature>
<feature type="region of interest" description="Disordered" evidence="1">
    <location>
        <begin position="241"/>
        <end position="264"/>
    </location>
</feature>
<feature type="compositionally biased region" description="Low complexity" evidence="1">
    <location>
        <begin position="118"/>
        <end position="128"/>
    </location>
</feature>
<proteinExistence type="predicted"/>
<organism evidence="2 3">
    <name type="scientific">Huso huso</name>
    <name type="common">Beluga</name>
    <name type="synonym">Acipenser huso</name>
    <dbReference type="NCBI Taxonomy" id="61971"/>
    <lineage>
        <taxon>Eukaryota</taxon>
        <taxon>Metazoa</taxon>
        <taxon>Chordata</taxon>
        <taxon>Craniata</taxon>
        <taxon>Vertebrata</taxon>
        <taxon>Euteleostomi</taxon>
        <taxon>Actinopterygii</taxon>
        <taxon>Chondrostei</taxon>
        <taxon>Acipenseriformes</taxon>
        <taxon>Acipenseridae</taxon>
        <taxon>Huso</taxon>
    </lineage>
</organism>
<accession>A0ABR0Z8B7</accession>
<comment type="caution">
    <text evidence="2">The sequence shown here is derived from an EMBL/GenBank/DDBJ whole genome shotgun (WGS) entry which is preliminary data.</text>
</comment>
<keyword evidence="3" id="KW-1185">Reference proteome</keyword>
<gene>
    <name evidence="2" type="ORF">HHUSO_G17167</name>
</gene>
<protein>
    <submittedName>
        <fullName evidence="2">Uncharacterized protein</fullName>
    </submittedName>
</protein>
<sequence>MDMHNADQGNGKNTVGDEFLDRNVVLSDYIQPNEEADEREEVVQCGPNTLEASRSGRLRRKRNSSPGVEAAPKRRLPAGKKAIVKASKVTRRGRDAAFSCDLCKSPFVTHPARRGSRPKTSTSSPSPRYRADPGTGLTHTLCNACGLSFEKPKRAPASVTPIDPAERSRHEQELQAFSQSMVQLLGDQDARRLCCPVFAKKHCLCLQSYIKGAGDNMLEYRSRALRVLSLLKEAKELGSQKCYDPRAEPQDGKSKKRQIGLGNGQRKSQEFADFVLTNRKVLREELKLCERATQRILGYSNNFLHKRLKTDPQGRERVQRTKGKSALGLLKPILDLSKERCCMDNCVVMAHSYGRLLQLWRERAQTGQAEARRVLAEMLTPSGGGRCNCYRFIMWVTGCSQSTISKVSEQMKKTGGDREPPPHGLKKWIKENPRRKKAVTPAVITSTASAPDSVLPAFTPTHGIASSSIVEASTSLNPRSQTTTVYSLAADNAIGSSADTGNDSILLSAFTGSTAVTFHKSPLQDPTMSFTQTLSQVMAVASLPPSLLVQAEPSLCKTLLSDLPQSLSTLSTCSLISGDNQLIMQNEGEELEKLPPGALVSLTPLQDVPPMLDTTGPSVPLLQAHSLGFSQLPSDSIPVTNQNSGGANEALKQPISNEYQHSLQLIESSEEDHTVLWAP</sequence>
<evidence type="ECO:0000256" key="1">
    <source>
        <dbReference type="SAM" id="MobiDB-lite"/>
    </source>
</evidence>
<feature type="compositionally biased region" description="Basic and acidic residues" evidence="1">
    <location>
        <begin position="241"/>
        <end position="253"/>
    </location>
</feature>
<evidence type="ECO:0000313" key="2">
    <source>
        <dbReference type="EMBL" id="KAK6481029.1"/>
    </source>
</evidence>
<reference evidence="2 3" key="1">
    <citation type="submission" date="2021-05" db="EMBL/GenBank/DDBJ databases">
        <authorList>
            <person name="Zahm M."/>
            <person name="Klopp C."/>
            <person name="Cabau C."/>
            <person name="Kuhl H."/>
            <person name="Suciu R."/>
            <person name="Ciorpac M."/>
            <person name="Holostenco D."/>
            <person name="Gessner J."/>
            <person name="Wuertz S."/>
            <person name="Hohne C."/>
            <person name="Stock M."/>
            <person name="Gislard M."/>
            <person name="Lluch J."/>
            <person name="Milhes M."/>
            <person name="Lampietro C."/>
            <person name="Lopez Roques C."/>
            <person name="Donnadieu C."/>
            <person name="Du K."/>
            <person name="Schartl M."/>
            <person name="Guiguen Y."/>
        </authorList>
    </citation>
    <scope>NUCLEOTIDE SEQUENCE [LARGE SCALE GENOMIC DNA]</scope>
    <source>
        <strain evidence="2">Hh-F2</strain>
        <tissue evidence="2">Blood</tissue>
    </source>
</reference>
<feature type="region of interest" description="Disordered" evidence="1">
    <location>
        <begin position="109"/>
        <end position="133"/>
    </location>
</feature>
<name>A0ABR0Z8B7_HUSHU</name>
<dbReference type="EMBL" id="JAHFZB010000015">
    <property type="protein sequence ID" value="KAK6481029.1"/>
    <property type="molecule type" value="Genomic_DNA"/>
</dbReference>